<evidence type="ECO:0000256" key="6">
    <source>
        <dbReference type="ARBA" id="ARBA00022989"/>
    </source>
</evidence>
<sequence>MAQDARIIGRRGFRSGLLAAIPVLLAVGPFGLIFGAVATEAGLDLAQTMAMTSLVIAGASQLAALQVLSDGAPAIVAVLTGAVVNLRMAMYSASLALHWSDAPVWTRALAALTLHDQSYALSIARYERRPDEPLADRIGFYLGVGLLTSGVWVAMTLVGIRLGAALPEAIDLGVIVPVTFIAIAAPMLRGRRSALVAAVAASVSLLAVGLPFGLGLMLGAAAGLAAGFAADRPAPKTGPAVLPCDGSGEAVCAGERAR</sequence>
<dbReference type="RefSeq" id="WP_285672250.1">
    <property type="nucleotide sequence ID" value="NZ_BSYI01000019.1"/>
</dbReference>
<dbReference type="InterPro" id="IPR011606">
    <property type="entry name" value="Brnchd-chn_aa_trnsp_permease"/>
</dbReference>
<gene>
    <name evidence="9" type="ORF">LNKW23_26690</name>
</gene>
<comment type="subcellular location">
    <subcellularLocation>
        <location evidence="1">Cell membrane</location>
        <topology evidence="1">Multi-pass membrane protein</topology>
    </subcellularLocation>
</comment>
<feature type="transmembrane region" description="Helical" evidence="8">
    <location>
        <begin position="138"/>
        <end position="163"/>
    </location>
</feature>
<keyword evidence="10" id="KW-1185">Reference proteome</keyword>
<feature type="transmembrane region" description="Helical" evidence="8">
    <location>
        <begin position="16"/>
        <end position="37"/>
    </location>
</feature>
<dbReference type="PANTHER" id="PTHR34979">
    <property type="entry name" value="INNER MEMBRANE PROTEIN YGAZ"/>
    <property type="match status" value="1"/>
</dbReference>
<name>A0ABQ6LLY7_9RHOB</name>
<dbReference type="PANTHER" id="PTHR34979:SF1">
    <property type="entry name" value="INNER MEMBRANE PROTEIN YGAZ"/>
    <property type="match status" value="1"/>
</dbReference>
<keyword evidence="4" id="KW-1003">Cell membrane</keyword>
<comment type="caution">
    <text evidence="9">The sequence shown here is derived from an EMBL/GenBank/DDBJ whole genome shotgun (WGS) entry which is preliminary data.</text>
</comment>
<evidence type="ECO:0000256" key="8">
    <source>
        <dbReference type="SAM" id="Phobius"/>
    </source>
</evidence>
<evidence type="ECO:0000256" key="4">
    <source>
        <dbReference type="ARBA" id="ARBA00022475"/>
    </source>
</evidence>
<evidence type="ECO:0000256" key="2">
    <source>
        <dbReference type="ARBA" id="ARBA00010735"/>
    </source>
</evidence>
<dbReference type="EMBL" id="BSYI01000019">
    <property type="protein sequence ID" value="GMG83456.1"/>
    <property type="molecule type" value="Genomic_DNA"/>
</dbReference>
<organism evidence="9 10">
    <name type="scientific">Paralimibaculum aggregatum</name>
    <dbReference type="NCBI Taxonomy" id="3036245"/>
    <lineage>
        <taxon>Bacteria</taxon>
        <taxon>Pseudomonadati</taxon>
        <taxon>Pseudomonadota</taxon>
        <taxon>Alphaproteobacteria</taxon>
        <taxon>Rhodobacterales</taxon>
        <taxon>Paracoccaceae</taxon>
        <taxon>Paralimibaculum</taxon>
    </lineage>
</organism>
<feature type="transmembrane region" description="Helical" evidence="8">
    <location>
        <begin position="169"/>
        <end position="188"/>
    </location>
</feature>
<evidence type="ECO:0000256" key="7">
    <source>
        <dbReference type="ARBA" id="ARBA00023136"/>
    </source>
</evidence>
<keyword evidence="3" id="KW-0813">Transport</keyword>
<protein>
    <submittedName>
        <fullName evidence="9">AzlC family ABC transporter permease</fullName>
    </submittedName>
</protein>
<evidence type="ECO:0000313" key="9">
    <source>
        <dbReference type="EMBL" id="GMG83456.1"/>
    </source>
</evidence>
<keyword evidence="6 8" id="KW-1133">Transmembrane helix</keyword>
<reference evidence="9 10" key="1">
    <citation type="submission" date="2023-04" db="EMBL/GenBank/DDBJ databases">
        <title>Marinoamorphus aggregata gen. nov., sp. Nov., isolate from tissue of brittle star Ophioplocus japonicus.</title>
        <authorList>
            <person name="Kawano K."/>
            <person name="Sawayama S."/>
            <person name="Nakagawa S."/>
        </authorList>
    </citation>
    <scope>NUCLEOTIDE SEQUENCE [LARGE SCALE GENOMIC DNA]</scope>
    <source>
        <strain evidence="9 10">NKW23</strain>
    </source>
</reference>
<evidence type="ECO:0000256" key="1">
    <source>
        <dbReference type="ARBA" id="ARBA00004651"/>
    </source>
</evidence>
<feature type="transmembrane region" description="Helical" evidence="8">
    <location>
        <begin position="195"/>
        <end position="228"/>
    </location>
</feature>
<evidence type="ECO:0000256" key="3">
    <source>
        <dbReference type="ARBA" id="ARBA00022448"/>
    </source>
</evidence>
<proteinExistence type="inferred from homology"/>
<keyword evidence="7 8" id="KW-0472">Membrane</keyword>
<evidence type="ECO:0000256" key="5">
    <source>
        <dbReference type="ARBA" id="ARBA00022692"/>
    </source>
</evidence>
<dbReference type="Pfam" id="PF03591">
    <property type="entry name" value="AzlC"/>
    <property type="match status" value="1"/>
</dbReference>
<comment type="similarity">
    <text evidence="2">Belongs to the AzlC family.</text>
</comment>
<accession>A0ABQ6LLY7</accession>
<dbReference type="Proteomes" id="UP001239909">
    <property type="component" value="Unassembled WGS sequence"/>
</dbReference>
<evidence type="ECO:0000313" key="10">
    <source>
        <dbReference type="Proteomes" id="UP001239909"/>
    </source>
</evidence>
<keyword evidence="5 8" id="KW-0812">Transmembrane</keyword>